<comment type="subunit">
    <text evidence="11">Component of the RIX1 complex.</text>
</comment>
<evidence type="ECO:0000259" key="13">
    <source>
        <dbReference type="Pfam" id="PF12333"/>
    </source>
</evidence>
<sequence length="306" mass="34285">MGKRKRSKVEDFQKPKLRVGKRKPHAENQTDTSFKSKSIVVPAQSISEDKTHQVTSSRNQSINELIQQLHHFNSLAKRDAIAGLRDILKNRRQGFELYLSPVLQGLCRLLIDENNSVRSGTITLIQDILTQFREEGFRPNASLAVSFALSGMTHLIEDVRIDAFKFLVILFRMVPGTMYTFHSRLLPQFVLMLGGGSDSRKDSAVRALTGSKQFRLELVTATHAFLGICLVPPKTKLKDFIPSGDIYVPGSPCFSPTSRPNSPMSPTYSPTSPTYSPNSPTYHPSSWKADEEASPFSHYYVSCVKH</sequence>
<dbReference type="OrthoDB" id="361362at2759"/>
<dbReference type="GO" id="GO:0046872">
    <property type="term" value="F:metal ion binding"/>
    <property type="evidence" value="ECO:0007669"/>
    <property type="project" value="UniProtKB-KW"/>
</dbReference>
<evidence type="ECO:0000256" key="9">
    <source>
        <dbReference type="ARBA" id="ARBA00023163"/>
    </source>
</evidence>
<dbReference type="Gene3D" id="1.25.10.10">
    <property type="entry name" value="Leucine-rich Repeat Variant"/>
    <property type="match status" value="1"/>
</dbReference>
<dbReference type="GO" id="GO:0000428">
    <property type="term" value="C:DNA-directed RNA polymerase complex"/>
    <property type="evidence" value="ECO:0007669"/>
    <property type="project" value="UniProtKB-KW"/>
</dbReference>
<keyword evidence="5" id="KW-0479">Metal-binding</keyword>
<dbReference type="InterPro" id="IPR011989">
    <property type="entry name" value="ARM-like"/>
</dbReference>
<feature type="compositionally biased region" description="Low complexity" evidence="12">
    <location>
        <begin position="260"/>
        <end position="286"/>
    </location>
</feature>
<comment type="subcellular location">
    <subcellularLocation>
        <location evidence="2 11">Nucleus</location>
    </subcellularLocation>
</comment>
<evidence type="ECO:0000256" key="10">
    <source>
        <dbReference type="ARBA" id="ARBA00023242"/>
    </source>
</evidence>
<dbReference type="InterPro" id="IPR016024">
    <property type="entry name" value="ARM-type_fold"/>
</dbReference>
<evidence type="ECO:0000256" key="12">
    <source>
        <dbReference type="SAM" id="MobiDB-lite"/>
    </source>
</evidence>
<evidence type="ECO:0000256" key="1">
    <source>
        <dbReference type="ARBA" id="ARBA00002355"/>
    </source>
</evidence>
<dbReference type="STRING" id="1806994.A0A507C560"/>
<keyword evidence="9" id="KW-0804">Transcription</keyword>
<dbReference type="EMBL" id="QEAO01000013">
    <property type="protein sequence ID" value="TPX34518.1"/>
    <property type="molecule type" value="Genomic_DNA"/>
</dbReference>
<dbReference type="PANTHER" id="PTHR16056:SF2">
    <property type="entry name" value="TESTIS-EXPRESSED PROTEIN 10"/>
    <property type="match status" value="1"/>
</dbReference>
<proteinExistence type="inferred from homology"/>
<organism evidence="14 15">
    <name type="scientific">Synchytrium microbalum</name>
    <dbReference type="NCBI Taxonomy" id="1806994"/>
    <lineage>
        <taxon>Eukaryota</taxon>
        <taxon>Fungi</taxon>
        <taxon>Fungi incertae sedis</taxon>
        <taxon>Chytridiomycota</taxon>
        <taxon>Chytridiomycota incertae sedis</taxon>
        <taxon>Chytridiomycetes</taxon>
        <taxon>Synchytriales</taxon>
        <taxon>Synchytriaceae</taxon>
        <taxon>Synchytrium</taxon>
    </lineage>
</organism>
<dbReference type="InterPro" id="IPR024679">
    <property type="entry name" value="Ipi1_N"/>
</dbReference>
<feature type="domain" description="Pre-rRNA-processing protein Ipi1 N-terminal" evidence="13">
    <location>
        <begin position="137"/>
        <end position="226"/>
    </location>
</feature>
<evidence type="ECO:0000256" key="7">
    <source>
        <dbReference type="ARBA" id="ARBA00022833"/>
    </source>
</evidence>
<keyword evidence="11" id="KW-0690">Ribosome biogenesis</keyword>
<feature type="compositionally biased region" description="Basic residues" evidence="12">
    <location>
        <begin position="15"/>
        <end position="24"/>
    </location>
</feature>
<accession>A0A507C560</accession>
<keyword evidence="7" id="KW-0862">Zinc</keyword>
<dbReference type="GO" id="GO:0120330">
    <property type="term" value="C:rixosome complex"/>
    <property type="evidence" value="ECO:0007669"/>
    <property type="project" value="UniProtKB-UniRule"/>
</dbReference>
<dbReference type="SUPFAM" id="SSF48371">
    <property type="entry name" value="ARM repeat"/>
    <property type="match status" value="1"/>
</dbReference>
<dbReference type="PROSITE" id="PS00115">
    <property type="entry name" value="RNA_POL_II_REPEAT"/>
    <property type="match status" value="1"/>
</dbReference>
<comment type="similarity">
    <text evidence="3 11">Belongs to the IPI1/TEX10 family.</text>
</comment>
<feature type="region of interest" description="Disordered" evidence="12">
    <location>
        <begin position="257"/>
        <end position="289"/>
    </location>
</feature>
<comment type="function">
    <text evidence="1 11">Component of the RIX1 complex required for processing of ITS2 sequences from 35S pre-rRNA.</text>
</comment>
<dbReference type="GO" id="GO:0005634">
    <property type="term" value="C:nucleus"/>
    <property type="evidence" value="ECO:0007669"/>
    <property type="project" value="UniProtKB-SubCell"/>
</dbReference>
<dbReference type="GO" id="GO:0006364">
    <property type="term" value="P:rRNA processing"/>
    <property type="evidence" value="ECO:0007669"/>
    <property type="project" value="UniProtKB-UniRule"/>
</dbReference>
<evidence type="ECO:0000256" key="8">
    <source>
        <dbReference type="ARBA" id="ARBA00023125"/>
    </source>
</evidence>
<dbReference type="GO" id="GO:0003677">
    <property type="term" value="F:DNA binding"/>
    <property type="evidence" value="ECO:0007669"/>
    <property type="project" value="UniProtKB-KW"/>
</dbReference>
<name>A0A507C560_9FUNG</name>
<dbReference type="AlphaFoldDB" id="A0A507C560"/>
<evidence type="ECO:0000256" key="5">
    <source>
        <dbReference type="ARBA" id="ARBA00022723"/>
    </source>
</evidence>
<dbReference type="PANTHER" id="PTHR16056">
    <property type="entry name" value="REGULATOR OF MICROTUBULE DYNAMICS PROTEIN"/>
    <property type="match status" value="1"/>
</dbReference>
<dbReference type="InterPro" id="IPR000684">
    <property type="entry name" value="RNA_pol_II_repeat_euk"/>
</dbReference>
<evidence type="ECO:0000256" key="4">
    <source>
        <dbReference type="ARBA" id="ARBA00022553"/>
    </source>
</evidence>
<evidence type="ECO:0000256" key="2">
    <source>
        <dbReference type="ARBA" id="ARBA00004123"/>
    </source>
</evidence>
<evidence type="ECO:0000256" key="6">
    <source>
        <dbReference type="ARBA" id="ARBA00022737"/>
    </source>
</evidence>
<dbReference type="Pfam" id="PF12333">
    <property type="entry name" value="Ipi1_N"/>
    <property type="match status" value="1"/>
</dbReference>
<reference evidence="14 15" key="1">
    <citation type="journal article" date="2019" name="Sci. Rep.">
        <title>Comparative genomics of chytrid fungi reveal insights into the obligate biotrophic and pathogenic lifestyle of Synchytrium endobioticum.</title>
        <authorList>
            <person name="van de Vossenberg B.T.L.H."/>
            <person name="Warris S."/>
            <person name="Nguyen H.D.T."/>
            <person name="van Gent-Pelzer M.P.E."/>
            <person name="Joly D.L."/>
            <person name="van de Geest H.C."/>
            <person name="Bonants P.J.M."/>
            <person name="Smith D.S."/>
            <person name="Levesque C.A."/>
            <person name="van der Lee T.A.J."/>
        </authorList>
    </citation>
    <scope>NUCLEOTIDE SEQUENCE [LARGE SCALE GENOMIC DNA]</scope>
    <source>
        <strain evidence="14 15">JEL517</strain>
    </source>
</reference>
<keyword evidence="6" id="KW-0677">Repeat</keyword>
<evidence type="ECO:0000313" key="15">
    <source>
        <dbReference type="Proteomes" id="UP000319731"/>
    </source>
</evidence>
<evidence type="ECO:0000256" key="3">
    <source>
        <dbReference type="ARBA" id="ARBA00006427"/>
    </source>
</evidence>
<comment type="caution">
    <text evidence="14">The sequence shown here is derived from an EMBL/GenBank/DDBJ whole genome shotgun (WGS) entry which is preliminary data.</text>
</comment>
<keyword evidence="14" id="KW-0240">DNA-directed RNA polymerase</keyword>
<feature type="region of interest" description="Disordered" evidence="12">
    <location>
        <begin position="1"/>
        <end position="35"/>
    </location>
</feature>
<keyword evidence="15" id="KW-1185">Reference proteome</keyword>
<gene>
    <name evidence="14" type="ORF">SmJEL517_g02849</name>
</gene>
<keyword evidence="8" id="KW-0238">DNA-binding</keyword>
<keyword evidence="11" id="KW-0698">rRNA processing</keyword>
<keyword evidence="10 11" id="KW-0539">Nucleus</keyword>
<protein>
    <recommendedName>
        <fullName evidence="11">Pre-rRNA-processing protein</fullName>
    </recommendedName>
</protein>
<evidence type="ECO:0000256" key="11">
    <source>
        <dbReference type="RuleBase" id="RU368021"/>
    </source>
</evidence>
<dbReference type="GO" id="GO:0006366">
    <property type="term" value="P:transcription by RNA polymerase II"/>
    <property type="evidence" value="ECO:0007669"/>
    <property type="project" value="InterPro"/>
</dbReference>
<dbReference type="Proteomes" id="UP000319731">
    <property type="component" value="Unassembled WGS sequence"/>
</dbReference>
<keyword evidence="4" id="KW-0597">Phosphoprotein</keyword>
<dbReference type="RefSeq" id="XP_031025238.1">
    <property type="nucleotide sequence ID" value="XM_031168777.1"/>
</dbReference>
<evidence type="ECO:0000313" key="14">
    <source>
        <dbReference type="EMBL" id="TPX34518.1"/>
    </source>
</evidence>
<dbReference type="GeneID" id="42004074"/>